<dbReference type="Proteomes" id="UP000708208">
    <property type="component" value="Unassembled WGS sequence"/>
</dbReference>
<accession>A0A8J2L9X9</accession>
<dbReference type="OrthoDB" id="1434354at2759"/>
<feature type="non-terminal residue" evidence="1">
    <location>
        <position position="1"/>
    </location>
</feature>
<comment type="caution">
    <text evidence="1">The sequence shown here is derived from an EMBL/GenBank/DDBJ whole genome shotgun (WGS) entry which is preliminary data.</text>
</comment>
<evidence type="ECO:0000313" key="1">
    <source>
        <dbReference type="EMBL" id="CAG7831453.1"/>
    </source>
</evidence>
<keyword evidence="2" id="KW-1185">Reference proteome</keyword>
<gene>
    <name evidence="1" type="ORF">AFUS01_LOCUS41195</name>
</gene>
<name>A0A8J2L9X9_9HEXA</name>
<evidence type="ECO:0000313" key="2">
    <source>
        <dbReference type="Proteomes" id="UP000708208"/>
    </source>
</evidence>
<proteinExistence type="predicted"/>
<protein>
    <submittedName>
        <fullName evidence="1">Uncharacterized protein</fullName>
    </submittedName>
</protein>
<dbReference type="AlphaFoldDB" id="A0A8J2L9X9"/>
<reference evidence="1" key="1">
    <citation type="submission" date="2021-06" db="EMBL/GenBank/DDBJ databases">
        <authorList>
            <person name="Hodson N. C."/>
            <person name="Mongue J. A."/>
            <person name="Jaron S. K."/>
        </authorList>
    </citation>
    <scope>NUCLEOTIDE SEQUENCE</scope>
</reference>
<dbReference type="EMBL" id="CAJVCH010560568">
    <property type="protein sequence ID" value="CAG7831453.1"/>
    <property type="molecule type" value="Genomic_DNA"/>
</dbReference>
<organism evidence="1 2">
    <name type="scientific">Allacma fusca</name>
    <dbReference type="NCBI Taxonomy" id="39272"/>
    <lineage>
        <taxon>Eukaryota</taxon>
        <taxon>Metazoa</taxon>
        <taxon>Ecdysozoa</taxon>
        <taxon>Arthropoda</taxon>
        <taxon>Hexapoda</taxon>
        <taxon>Collembola</taxon>
        <taxon>Symphypleona</taxon>
        <taxon>Sminthuridae</taxon>
        <taxon>Allacma</taxon>
    </lineage>
</organism>
<sequence>TYSQIITLALGQVVAINVSFAAELALNIARPVLGSLFQKTDIFGTDKARWSAALRRMLPENVIPNIYGGRKDYTPVKIYG</sequence>